<keyword evidence="1" id="KW-1133">Transmembrane helix</keyword>
<dbReference type="EMBL" id="ADNX01000102">
    <property type="protein sequence ID" value="EFH05350.1"/>
    <property type="molecule type" value="Genomic_DNA"/>
</dbReference>
<dbReference type="HOGENOM" id="CLU_3219864_0_0_9"/>
<feature type="transmembrane region" description="Helical" evidence="1">
    <location>
        <begin position="19"/>
        <end position="40"/>
    </location>
</feature>
<evidence type="ECO:0000313" key="2">
    <source>
        <dbReference type="EMBL" id="EFH05350.1"/>
    </source>
</evidence>
<accession>D5Q9V8</accession>
<keyword evidence="1" id="KW-0812">Transmembrane</keyword>
<protein>
    <submittedName>
        <fullName evidence="2">Uncharacterized protein</fullName>
    </submittedName>
</protein>
<dbReference type="Proteomes" id="UP000003227">
    <property type="component" value="Unassembled WGS sequence"/>
</dbReference>
<comment type="caution">
    <text evidence="2">The sequence shown here is derived from an EMBL/GenBank/DDBJ whole genome shotgun (WGS) entry which is preliminary data.</text>
</comment>
<name>D5Q9V8_CLODI</name>
<evidence type="ECO:0000313" key="3">
    <source>
        <dbReference type="Proteomes" id="UP000003227"/>
    </source>
</evidence>
<organism evidence="2 3">
    <name type="scientific">Clostridioides difficile NAP08</name>
    <dbReference type="NCBI Taxonomy" id="525259"/>
    <lineage>
        <taxon>Bacteria</taxon>
        <taxon>Bacillati</taxon>
        <taxon>Bacillota</taxon>
        <taxon>Clostridia</taxon>
        <taxon>Peptostreptococcales</taxon>
        <taxon>Peptostreptococcaceae</taxon>
        <taxon>Clostridioides</taxon>
    </lineage>
</organism>
<proteinExistence type="predicted"/>
<evidence type="ECO:0000256" key="1">
    <source>
        <dbReference type="SAM" id="Phobius"/>
    </source>
</evidence>
<sequence length="44" mass="5262">MAKTQNCIEYMKSLLDRKLYLGVIFYVIIIIIISMIYKVIKLHK</sequence>
<gene>
    <name evidence="2" type="ORF">HMPREF0220_3692</name>
</gene>
<dbReference type="AlphaFoldDB" id="D5Q9V8"/>
<reference evidence="2 3" key="1">
    <citation type="submission" date="2010-05" db="EMBL/GenBank/DDBJ databases">
        <authorList>
            <person name="Qin X."/>
            <person name="Bachman B."/>
            <person name="Battles P."/>
            <person name="Bell A."/>
            <person name="Bess C."/>
            <person name="Bickham C."/>
            <person name="Chaboub L."/>
            <person name="Chen D."/>
            <person name="Coyle M."/>
            <person name="Deiros D.R."/>
            <person name="Dinh H."/>
            <person name="Forbes L."/>
            <person name="Fowler G."/>
            <person name="Francisco L."/>
            <person name="Fu Q."/>
            <person name="Gubbala S."/>
            <person name="Hale W."/>
            <person name="Han Y."/>
            <person name="Hemphill L."/>
            <person name="Highlander S.K."/>
            <person name="Hirani K."/>
            <person name="Hogues M."/>
            <person name="Jackson L."/>
            <person name="Jakkamsetti A."/>
            <person name="Javaid M."/>
            <person name="Jiang H."/>
            <person name="Korchina V."/>
            <person name="Kovar C."/>
            <person name="Lara F."/>
            <person name="Lee S."/>
            <person name="Mata R."/>
            <person name="Mathew T."/>
            <person name="Moen C."/>
            <person name="Morales K."/>
            <person name="Munidasa M."/>
            <person name="Nazareth L."/>
            <person name="Ngo R."/>
            <person name="Nguyen L."/>
            <person name="Okwuonu G."/>
            <person name="Ongeri F."/>
            <person name="Patil S."/>
            <person name="Petrosino J."/>
            <person name="Pham C."/>
            <person name="Pham P."/>
            <person name="Pu L.-L."/>
            <person name="Puazo M."/>
            <person name="Raj R."/>
            <person name="Reid J."/>
            <person name="Rouhana J."/>
            <person name="Saada N."/>
            <person name="Shang Y."/>
            <person name="Simmons D."/>
            <person name="Thornton R."/>
            <person name="Warren J."/>
            <person name="Weissenberger G."/>
            <person name="Zhang J."/>
            <person name="Zhang L."/>
            <person name="Zhou C."/>
            <person name="Zhu D."/>
            <person name="Muzny D."/>
            <person name="Worley K."/>
            <person name="Gibbs R."/>
        </authorList>
    </citation>
    <scope>NUCLEOTIDE SEQUENCE [LARGE SCALE GENOMIC DNA]</scope>
    <source>
        <strain evidence="2 3">NAP08</strain>
    </source>
</reference>
<keyword evidence="1" id="KW-0472">Membrane</keyword>